<gene>
    <name evidence="2" type="ORF">C8Q71DRAFT_90526</name>
</gene>
<dbReference type="Proteomes" id="UP000814176">
    <property type="component" value="Unassembled WGS sequence"/>
</dbReference>
<dbReference type="RefSeq" id="XP_047778050.1">
    <property type="nucleotide sequence ID" value="XM_047928892.1"/>
</dbReference>
<feature type="compositionally biased region" description="Polar residues" evidence="1">
    <location>
        <begin position="239"/>
        <end position="253"/>
    </location>
</feature>
<proteinExistence type="predicted"/>
<comment type="caution">
    <text evidence="2">The sequence shown here is derived from an EMBL/GenBank/DDBJ whole genome shotgun (WGS) entry which is preliminary data.</text>
</comment>
<feature type="region of interest" description="Disordered" evidence="1">
    <location>
        <begin position="203"/>
        <end position="253"/>
    </location>
</feature>
<dbReference type="GeneID" id="72009624"/>
<dbReference type="EMBL" id="JADCUA010000012">
    <property type="protein sequence ID" value="KAH9835673.1"/>
    <property type="molecule type" value="Genomic_DNA"/>
</dbReference>
<feature type="compositionally biased region" description="Basic and acidic residues" evidence="1">
    <location>
        <begin position="1"/>
        <end position="11"/>
    </location>
</feature>
<evidence type="ECO:0000313" key="3">
    <source>
        <dbReference type="Proteomes" id="UP000814176"/>
    </source>
</evidence>
<keyword evidence="3" id="KW-1185">Reference proteome</keyword>
<accession>A0ABQ8KDJ9</accession>
<feature type="region of interest" description="Disordered" evidence="1">
    <location>
        <begin position="1"/>
        <end position="23"/>
    </location>
</feature>
<reference evidence="2 3" key="1">
    <citation type="journal article" date="2021" name="Environ. Microbiol.">
        <title>Gene family expansions and transcriptome signatures uncover fungal adaptations to wood decay.</title>
        <authorList>
            <person name="Hage H."/>
            <person name="Miyauchi S."/>
            <person name="Viragh M."/>
            <person name="Drula E."/>
            <person name="Min B."/>
            <person name="Chaduli D."/>
            <person name="Navarro D."/>
            <person name="Favel A."/>
            <person name="Norest M."/>
            <person name="Lesage-Meessen L."/>
            <person name="Balint B."/>
            <person name="Merenyi Z."/>
            <person name="de Eugenio L."/>
            <person name="Morin E."/>
            <person name="Martinez A.T."/>
            <person name="Baldrian P."/>
            <person name="Stursova M."/>
            <person name="Martinez M.J."/>
            <person name="Novotny C."/>
            <person name="Magnuson J.K."/>
            <person name="Spatafora J.W."/>
            <person name="Maurice S."/>
            <person name="Pangilinan J."/>
            <person name="Andreopoulos W."/>
            <person name="LaButti K."/>
            <person name="Hundley H."/>
            <person name="Na H."/>
            <person name="Kuo A."/>
            <person name="Barry K."/>
            <person name="Lipzen A."/>
            <person name="Henrissat B."/>
            <person name="Riley R."/>
            <person name="Ahrendt S."/>
            <person name="Nagy L.G."/>
            <person name="Grigoriev I.V."/>
            <person name="Martin F."/>
            <person name="Rosso M.N."/>
        </authorList>
    </citation>
    <scope>NUCLEOTIDE SEQUENCE [LARGE SCALE GENOMIC DNA]</scope>
    <source>
        <strain evidence="2 3">CIRM-BRFM 1785</strain>
    </source>
</reference>
<protein>
    <submittedName>
        <fullName evidence="2">Uncharacterized protein</fullName>
    </submittedName>
</protein>
<evidence type="ECO:0000256" key="1">
    <source>
        <dbReference type="SAM" id="MobiDB-lite"/>
    </source>
</evidence>
<sequence length="423" mass="44674">MGFVKVPDHRPPLLGSKPDSTGSVASLSLPRTTLLYKILLCLALLLLPLLATAERSPHNSDVLDGPLTFDVPSINTTWEVGGHAEITVCVRHGSDAPALQRDAAKHISPDGINMLLVPYRARSNIVLSTESDLALITQERRGEDVILRYRWPVPLCLPSGKHTLSVWSPAMGLRWPSPLTIPILVVVPDYRARVTCSSGLQFHLRTPGRSHQHQVQPKANRSPLSARDANAPDGEPDATTVTDGETPITMSPSSLPATVVVEPRDLYDSDDYTSGGYSDSYTSGGGYSATYTSSGYYTTPTATSYSASGTYTPSGNGMSSVSGNSSSVSVVTTTATRTSVRTVTSVSTDIETMLTTVTGPDSTGVFTTTQTLLSTIVVATASTGDFLPVNGASRPAMLPLTGLVAVCASTVLWLLCSADCCVV</sequence>
<name>A0ABQ8KDJ9_9APHY</name>
<feature type="compositionally biased region" description="Polar residues" evidence="1">
    <location>
        <begin position="213"/>
        <end position="223"/>
    </location>
</feature>
<evidence type="ECO:0000313" key="2">
    <source>
        <dbReference type="EMBL" id="KAH9835673.1"/>
    </source>
</evidence>
<organism evidence="2 3">
    <name type="scientific">Rhodofomes roseus</name>
    <dbReference type="NCBI Taxonomy" id="34475"/>
    <lineage>
        <taxon>Eukaryota</taxon>
        <taxon>Fungi</taxon>
        <taxon>Dikarya</taxon>
        <taxon>Basidiomycota</taxon>
        <taxon>Agaricomycotina</taxon>
        <taxon>Agaricomycetes</taxon>
        <taxon>Polyporales</taxon>
        <taxon>Rhodofomes</taxon>
    </lineage>
</organism>